<accession>A0AAW9TTW0</accession>
<evidence type="ECO:0000313" key="2">
    <source>
        <dbReference type="EMBL" id="MQW35903.1"/>
    </source>
</evidence>
<feature type="compositionally biased region" description="Polar residues" evidence="1">
    <location>
        <begin position="94"/>
        <end position="105"/>
    </location>
</feature>
<sequence>MFREDASKSRNTIIRGHVPPMYQRNLGQSRSIDMSKATSRDMSECRAGHQQLQWNGATLVTPIIGVPVPNYFKPDSQAMARSGTRLQEAPMRTDCQSTQTGGAEP</sequence>
<evidence type="ECO:0000313" key="3">
    <source>
        <dbReference type="Proteomes" id="UP000429484"/>
    </source>
</evidence>
<protein>
    <submittedName>
        <fullName evidence="2">Uncharacterized protein</fullName>
    </submittedName>
</protein>
<dbReference type="Proteomes" id="UP000429484">
    <property type="component" value="Unassembled WGS sequence"/>
</dbReference>
<reference evidence="2 3" key="1">
    <citation type="journal article" date="2013" name="Genome Biol.">
        <title>Comparative genomics of the core and accessory genomes of 48 Sinorhizobium strains comprising five genospecies.</title>
        <authorList>
            <person name="Sugawara M."/>
            <person name="Epstein B."/>
            <person name="Badgley B.D."/>
            <person name="Unno T."/>
            <person name="Xu L."/>
            <person name="Reese J."/>
            <person name="Gyaneshwar P."/>
            <person name="Denny R."/>
            <person name="Mudge J."/>
            <person name="Bharti A.K."/>
            <person name="Farmer A.D."/>
            <person name="May G.D."/>
            <person name="Woodward J.E."/>
            <person name="Medigue C."/>
            <person name="Vallenet D."/>
            <person name="Lajus A."/>
            <person name="Rouy Z."/>
            <person name="Martinez-Vaz B."/>
            <person name="Tiffin P."/>
            <person name="Young N.D."/>
            <person name="Sadowsky M.J."/>
        </authorList>
    </citation>
    <scope>NUCLEOTIDE SEQUENCE [LARGE SCALE GENOMIC DNA]</scope>
    <source>
        <strain evidence="2 3">N6B1</strain>
    </source>
</reference>
<organism evidence="2 3">
    <name type="scientific">Rhizobium meliloti</name>
    <name type="common">Ensifer meliloti</name>
    <name type="synonym">Sinorhizobium meliloti</name>
    <dbReference type="NCBI Taxonomy" id="382"/>
    <lineage>
        <taxon>Bacteria</taxon>
        <taxon>Pseudomonadati</taxon>
        <taxon>Pseudomonadota</taxon>
        <taxon>Alphaproteobacteria</taxon>
        <taxon>Hyphomicrobiales</taxon>
        <taxon>Rhizobiaceae</taxon>
        <taxon>Sinorhizobium/Ensifer group</taxon>
        <taxon>Sinorhizobium</taxon>
    </lineage>
</organism>
<name>A0AAW9TTW0_RHIML</name>
<proteinExistence type="predicted"/>
<dbReference type="AlphaFoldDB" id="A0AAW9TTW0"/>
<comment type="caution">
    <text evidence="2">The sequence shown here is derived from an EMBL/GenBank/DDBJ whole genome shotgun (WGS) entry which is preliminary data.</text>
</comment>
<gene>
    <name evidence="2" type="ORF">GHK53_24800</name>
</gene>
<dbReference type="EMBL" id="WISR01000201">
    <property type="protein sequence ID" value="MQW35903.1"/>
    <property type="molecule type" value="Genomic_DNA"/>
</dbReference>
<feature type="region of interest" description="Disordered" evidence="1">
    <location>
        <begin position="81"/>
        <end position="105"/>
    </location>
</feature>
<evidence type="ECO:0000256" key="1">
    <source>
        <dbReference type="SAM" id="MobiDB-lite"/>
    </source>
</evidence>